<feature type="transmembrane region" description="Helical" evidence="1">
    <location>
        <begin position="225"/>
        <end position="258"/>
    </location>
</feature>
<organism evidence="2 3">
    <name type="scientific">Salinimicrobium marinum</name>
    <dbReference type="NCBI Taxonomy" id="680283"/>
    <lineage>
        <taxon>Bacteria</taxon>
        <taxon>Pseudomonadati</taxon>
        <taxon>Bacteroidota</taxon>
        <taxon>Flavobacteriia</taxon>
        <taxon>Flavobacteriales</taxon>
        <taxon>Flavobacteriaceae</taxon>
        <taxon>Salinimicrobium</taxon>
    </lineage>
</organism>
<dbReference type="EMBL" id="BMXB01000028">
    <property type="protein sequence ID" value="GHA51547.1"/>
    <property type="molecule type" value="Genomic_DNA"/>
</dbReference>
<keyword evidence="3" id="KW-1185">Reference proteome</keyword>
<feature type="transmembrane region" description="Helical" evidence="1">
    <location>
        <begin position="6"/>
        <end position="28"/>
    </location>
</feature>
<keyword evidence="1" id="KW-0812">Transmembrane</keyword>
<dbReference type="Proteomes" id="UP000610456">
    <property type="component" value="Unassembled WGS sequence"/>
</dbReference>
<comment type="caution">
    <text evidence="2">The sequence shown here is derived from an EMBL/GenBank/DDBJ whole genome shotgun (WGS) entry which is preliminary data.</text>
</comment>
<reference evidence="2" key="1">
    <citation type="journal article" date="2014" name="Int. J. Syst. Evol. Microbiol.">
        <title>Complete genome sequence of Corynebacterium casei LMG S-19264T (=DSM 44701T), isolated from a smear-ripened cheese.</title>
        <authorList>
            <consortium name="US DOE Joint Genome Institute (JGI-PGF)"/>
            <person name="Walter F."/>
            <person name="Albersmeier A."/>
            <person name="Kalinowski J."/>
            <person name="Ruckert C."/>
        </authorList>
    </citation>
    <scope>NUCLEOTIDE SEQUENCE</scope>
    <source>
        <strain evidence="2">KCTC 12719</strain>
    </source>
</reference>
<keyword evidence="1" id="KW-1133">Transmembrane helix</keyword>
<evidence type="ECO:0000313" key="3">
    <source>
        <dbReference type="Proteomes" id="UP000610456"/>
    </source>
</evidence>
<dbReference type="RefSeq" id="WP_189606373.1">
    <property type="nucleotide sequence ID" value="NZ_BMXB01000028.1"/>
</dbReference>
<protein>
    <submittedName>
        <fullName evidence="2">Uncharacterized protein</fullName>
    </submittedName>
</protein>
<sequence length="290" mass="33784">MTIDYNWFFASFAQCGAALIAIIGAFTISKLLGEGDKKEIQSNKLSNFAISFEKIRKKISNIDFEWYDETLIEISSNVDEAIKSGVFENLNRSEKLKELFKIEPNLFRTDKCILTLNKVIREKIPEQDYGFPHSIMQNIEPVGLRNQLELEREKINELKIESEYLIANFNKLKLDIEISKKGIKPLIITLIFLIIGVVLIVIYPLHFLPLKIDEIPKLTISPKILYGNFISTTGILLIILTVFIEGLFIYFLVLIFRIQKSYGFLKLRLLPKYFELKSYSKYFRKYLIPY</sequence>
<dbReference type="AlphaFoldDB" id="A0A918W2L3"/>
<evidence type="ECO:0000256" key="1">
    <source>
        <dbReference type="SAM" id="Phobius"/>
    </source>
</evidence>
<accession>A0A918W2L3</accession>
<feature type="transmembrane region" description="Helical" evidence="1">
    <location>
        <begin position="186"/>
        <end position="205"/>
    </location>
</feature>
<name>A0A918W2L3_9FLAO</name>
<gene>
    <name evidence="2" type="ORF">GCM10007103_35060</name>
</gene>
<reference evidence="2" key="2">
    <citation type="submission" date="2020-09" db="EMBL/GenBank/DDBJ databases">
        <authorList>
            <person name="Sun Q."/>
            <person name="Kim S."/>
        </authorList>
    </citation>
    <scope>NUCLEOTIDE SEQUENCE</scope>
    <source>
        <strain evidence="2">KCTC 12719</strain>
    </source>
</reference>
<evidence type="ECO:0000313" key="2">
    <source>
        <dbReference type="EMBL" id="GHA51547.1"/>
    </source>
</evidence>
<proteinExistence type="predicted"/>
<keyword evidence="1" id="KW-0472">Membrane</keyword>